<reference evidence="5" key="1">
    <citation type="submission" date="2020-05" db="EMBL/GenBank/DDBJ databases">
        <title>High-Quality Genomes of Partial-Nitritation/Anammox System by Hierarchical Clustering Based Hybrid Assembly.</title>
        <authorList>
            <person name="Liu L."/>
            <person name="Wang Y."/>
            <person name="Che Y."/>
            <person name="Chen Y."/>
            <person name="Xia Y."/>
            <person name="Luo R."/>
            <person name="Cheng S.H."/>
            <person name="Zheng C."/>
            <person name="Zhang T."/>
        </authorList>
    </citation>
    <scope>NUCLEOTIDE SEQUENCE</scope>
    <source>
        <strain evidence="5">H1_PAT1</strain>
    </source>
</reference>
<accession>A0A928TUA4</accession>
<dbReference type="Pfam" id="PF02481">
    <property type="entry name" value="DNA_processg_A"/>
    <property type="match status" value="1"/>
</dbReference>
<dbReference type="PANTHER" id="PTHR43022">
    <property type="entry name" value="PROTEIN SMF"/>
    <property type="match status" value="1"/>
</dbReference>
<dbReference type="GO" id="GO:0009294">
    <property type="term" value="P:DNA-mediated transformation"/>
    <property type="evidence" value="ECO:0007669"/>
    <property type="project" value="InterPro"/>
</dbReference>
<protein>
    <submittedName>
        <fullName evidence="5">DNA-protecting protein DprA</fullName>
    </submittedName>
</protein>
<dbReference type="Pfam" id="PF17782">
    <property type="entry name" value="WHD_DprA"/>
    <property type="match status" value="1"/>
</dbReference>
<dbReference type="InterPro" id="IPR036388">
    <property type="entry name" value="WH-like_DNA-bd_sf"/>
</dbReference>
<name>A0A928TUA4_UNCKA</name>
<dbReference type="InterPro" id="IPR041614">
    <property type="entry name" value="DprA_WH"/>
</dbReference>
<dbReference type="Proteomes" id="UP000710385">
    <property type="component" value="Unassembled WGS sequence"/>
</dbReference>
<feature type="region of interest" description="Disordered" evidence="2">
    <location>
        <begin position="1"/>
        <end position="20"/>
    </location>
</feature>
<dbReference type="Gene3D" id="1.10.10.10">
    <property type="entry name" value="Winged helix-like DNA-binding domain superfamily/Winged helix DNA-binding domain"/>
    <property type="match status" value="1"/>
</dbReference>
<organism evidence="5 6">
    <name type="scientific">candidate division WWE3 bacterium</name>
    <dbReference type="NCBI Taxonomy" id="2053526"/>
    <lineage>
        <taxon>Bacteria</taxon>
        <taxon>Katanobacteria</taxon>
    </lineage>
</organism>
<dbReference type="NCBIfam" id="TIGR00732">
    <property type="entry name" value="dprA"/>
    <property type="match status" value="1"/>
</dbReference>
<evidence type="ECO:0000313" key="6">
    <source>
        <dbReference type="Proteomes" id="UP000710385"/>
    </source>
</evidence>
<evidence type="ECO:0000256" key="1">
    <source>
        <dbReference type="ARBA" id="ARBA00006525"/>
    </source>
</evidence>
<sequence length="382" mass="41165">MSYQQTTTGVKKSPPDTPVGWTEERLAALRSARALAHGSRTLWEIARHTGGRFLPPASAEERTAWPLTDSQKERLAASWREPIEPLAEYLDRHGICAIFADDPGYPAELLRIPDPPYVIFLRGTPLRDEVRIAIVGTRRMTSYGRRSAAFFGGELGRAGITVVSGLATGIDAESHRACIDAGGRAVAVLPGGVDDASVVPRSNMTLVRDILAADGTLASEHLPGTDMKPYSFLYRNRIIAGLSNAVLIVEGDHDSGALVTARLALEQGKEVLAVPGSIWSRASKGPNRLLADGARLCESMQDIWEALGMDGREARRTTQARSGLPPTPAENCILELCGEERTADELARLSGFSAQEVASALSLLELKGRILNVGPKTFLRLP</sequence>
<dbReference type="AlphaFoldDB" id="A0A928TUA4"/>
<dbReference type="SUPFAM" id="SSF102405">
    <property type="entry name" value="MCP/YpsA-like"/>
    <property type="match status" value="1"/>
</dbReference>
<gene>
    <name evidence="5" type="primary">dprA</name>
    <name evidence="5" type="ORF">HS096_01285</name>
</gene>
<evidence type="ECO:0000256" key="2">
    <source>
        <dbReference type="SAM" id="MobiDB-lite"/>
    </source>
</evidence>
<proteinExistence type="inferred from homology"/>
<comment type="caution">
    <text evidence="5">The sequence shown here is derived from an EMBL/GenBank/DDBJ whole genome shotgun (WGS) entry which is preliminary data.</text>
</comment>
<dbReference type="EMBL" id="JABTTY010000001">
    <property type="protein sequence ID" value="MBE7525015.1"/>
    <property type="molecule type" value="Genomic_DNA"/>
</dbReference>
<feature type="compositionally biased region" description="Polar residues" evidence="2">
    <location>
        <begin position="1"/>
        <end position="10"/>
    </location>
</feature>
<evidence type="ECO:0000313" key="5">
    <source>
        <dbReference type="EMBL" id="MBE7525015.1"/>
    </source>
</evidence>
<dbReference type="Gene3D" id="3.40.50.450">
    <property type="match status" value="1"/>
</dbReference>
<comment type="similarity">
    <text evidence="1">Belongs to the DprA/Smf family.</text>
</comment>
<feature type="domain" description="Smf/DprA SLOG" evidence="3">
    <location>
        <begin position="98"/>
        <end position="307"/>
    </location>
</feature>
<evidence type="ECO:0000259" key="3">
    <source>
        <dbReference type="Pfam" id="PF02481"/>
    </source>
</evidence>
<feature type="domain" description="DprA winged helix" evidence="4">
    <location>
        <begin position="320"/>
        <end position="371"/>
    </location>
</feature>
<dbReference type="InterPro" id="IPR003488">
    <property type="entry name" value="DprA"/>
</dbReference>
<evidence type="ECO:0000259" key="4">
    <source>
        <dbReference type="Pfam" id="PF17782"/>
    </source>
</evidence>
<dbReference type="InterPro" id="IPR057666">
    <property type="entry name" value="DrpA_SLOG"/>
</dbReference>
<dbReference type="PANTHER" id="PTHR43022:SF1">
    <property type="entry name" value="PROTEIN SMF"/>
    <property type="match status" value="1"/>
</dbReference>